<dbReference type="GO" id="GO:0030126">
    <property type="term" value="C:COPI vesicle coat"/>
    <property type="evidence" value="ECO:0007669"/>
    <property type="project" value="TreeGrafter"/>
</dbReference>
<dbReference type="InterPro" id="IPR006822">
    <property type="entry name" value="Coatomer_esu"/>
</dbReference>
<reference evidence="16" key="2">
    <citation type="submission" date="2025-08" db="UniProtKB">
        <authorList>
            <consortium name="Ensembl"/>
        </authorList>
    </citation>
    <scope>IDENTIFICATION</scope>
</reference>
<dbReference type="GO" id="GO:0000139">
    <property type="term" value="C:Golgi membrane"/>
    <property type="evidence" value="ECO:0007669"/>
    <property type="project" value="UniProtKB-SubCell"/>
</dbReference>
<evidence type="ECO:0000256" key="5">
    <source>
        <dbReference type="ARBA" id="ARBA00015828"/>
    </source>
</evidence>
<reference evidence="16" key="1">
    <citation type="submission" date="2018-09" db="EMBL/GenBank/DDBJ databases">
        <title>Common duck and Muscovy duck high density SNP chip.</title>
        <authorList>
            <person name="Vignal A."/>
            <person name="Thebault N."/>
            <person name="Warren W.C."/>
        </authorList>
    </citation>
    <scope>NUCLEOTIDE SEQUENCE [LARGE SCALE GENOMIC DNA]</scope>
</reference>
<feature type="compositionally biased region" description="Pro residues" evidence="15">
    <location>
        <begin position="79"/>
        <end position="90"/>
    </location>
</feature>
<evidence type="ECO:0000256" key="2">
    <source>
        <dbReference type="ARBA" id="ARBA00004347"/>
    </source>
</evidence>
<dbReference type="GO" id="GO:0006891">
    <property type="term" value="P:intra-Golgi vesicle-mediated transport"/>
    <property type="evidence" value="ECO:0007669"/>
    <property type="project" value="TreeGrafter"/>
</dbReference>
<dbReference type="GO" id="GO:0005198">
    <property type="term" value="F:structural molecule activity"/>
    <property type="evidence" value="ECO:0007669"/>
    <property type="project" value="InterPro"/>
</dbReference>
<dbReference type="AlphaFoldDB" id="A0A8C3BSR8"/>
<feature type="coiled-coil region" evidence="14">
    <location>
        <begin position="290"/>
        <end position="317"/>
    </location>
</feature>
<evidence type="ECO:0000256" key="7">
    <source>
        <dbReference type="ARBA" id="ARBA00022490"/>
    </source>
</evidence>
<evidence type="ECO:0000256" key="14">
    <source>
        <dbReference type="SAM" id="Coils"/>
    </source>
</evidence>
<dbReference type="GO" id="GO:0006890">
    <property type="term" value="P:retrograde vesicle-mediated transport, Golgi to endoplasmic reticulum"/>
    <property type="evidence" value="ECO:0007669"/>
    <property type="project" value="InterPro"/>
</dbReference>
<evidence type="ECO:0000256" key="10">
    <source>
        <dbReference type="ARBA" id="ARBA00023034"/>
    </source>
</evidence>
<evidence type="ECO:0000256" key="15">
    <source>
        <dbReference type="SAM" id="MobiDB-lite"/>
    </source>
</evidence>
<feature type="region of interest" description="Disordered" evidence="15">
    <location>
        <begin position="1"/>
        <end position="96"/>
    </location>
</feature>
<dbReference type="Gene3D" id="1.25.40.10">
    <property type="entry name" value="Tetratricopeptide repeat domain"/>
    <property type="match status" value="1"/>
</dbReference>
<keyword evidence="12" id="KW-0968">Cytoplasmic vesicle</keyword>
<dbReference type="Ensembl" id="ENSCMMT00000010483.1">
    <property type="protein sequence ID" value="ENSCMMP00000009511.1"/>
    <property type="gene ID" value="ENSCMMG00000006048.1"/>
</dbReference>
<accession>A0A8C3BSR8</accession>
<comment type="subcellular location">
    <subcellularLocation>
        <location evidence="2">Cytoplasmic vesicle</location>
        <location evidence="2">COPI-coated vesicle membrane</location>
        <topology evidence="2">Peripheral membrane protein</topology>
        <orientation evidence="2">Cytoplasmic side</orientation>
    </subcellularLocation>
    <subcellularLocation>
        <location evidence="1">Golgi apparatus membrane</location>
        <topology evidence="1">Peripheral membrane protein</topology>
        <orientation evidence="1">Cytoplasmic side</orientation>
    </subcellularLocation>
</comment>
<dbReference type="Proteomes" id="UP000694556">
    <property type="component" value="Chromosome 29"/>
</dbReference>
<feature type="compositionally biased region" description="Basic and acidic residues" evidence="15">
    <location>
        <begin position="1"/>
        <end position="10"/>
    </location>
</feature>
<sequence>MGGDRGDPARPRAHPAARAECRPPARPWAGSAPPAGPAPPATAPAPAPGTSPWRCPEPASGFPRPLPAFRARFRSSPRPHWPPPPSPTHPTPRFRLCHDVTPSPRAYWLGMRYLHGNGGFRQPSGRFRGRDVAEGGEMAAGPGPGGQGGEADELFDVRNSFYIGAYQAAINEAQRVKPSNPEKEAERDVFLFRAYIAQRKYGVVLDEIKANASPELQAVRMFAEYLSNESQRDAIVADLDKKMAKSVDVANTTFLLMAASIYFHDKNPDAALRTLHQGESLECMAMMIQILLKLDRLDLARKELKKMQEQDEDATLTQLATAWVNLAIGGEKLQDAYYIFQEMADKCSPTLLLLNGQAACYMAQGKWDDAEGVLQEALDKDSSHPETLINFVVLSQHLGKPPEVTNRYLSQLKDAHKNHPFIKEYQAKENDFDRLAMQYAPSA</sequence>
<evidence type="ECO:0000313" key="16">
    <source>
        <dbReference type="Ensembl" id="ENSCMMP00000009511.1"/>
    </source>
</evidence>
<evidence type="ECO:0000256" key="12">
    <source>
        <dbReference type="ARBA" id="ARBA00023329"/>
    </source>
</evidence>
<evidence type="ECO:0000256" key="4">
    <source>
        <dbReference type="ARBA" id="ARBA00011775"/>
    </source>
</evidence>
<dbReference type="PANTHER" id="PTHR10805:SF0">
    <property type="entry name" value="COATOMER SUBUNIT EPSILON"/>
    <property type="match status" value="1"/>
</dbReference>
<organism evidence="16 17">
    <name type="scientific">Cairina moschata</name>
    <name type="common">Muscovy duck</name>
    <dbReference type="NCBI Taxonomy" id="8855"/>
    <lineage>
        <taxon>Eukaryota</taxon>
        <taxon>Metazoa</taxon>
        <taxon>Chordata</taxon>
        <taxon>Craniata</taxon>
        <taxon>Vertebrata</taxon>
        <taxon>Euteleostomi</taxon>
        <taxon>Archelosauria</taxon>
        <taxon>Archosauria</taxon>
        <taxon>Dinosauria</taxon>
        <taxon>Saurischia</taxon>
        <taxon>Theropoda</taxon>
        <taxon>Coelurosauria</taxon>
        <taxon>Aves</taxon>
        <taxon>Neognathae</taxon>
        <taxon>Galloanserae</taxon>
        <taxon>Anseriformes</taxon>
        <taxon>Anatidae</taxon>
        <taxon>Anatinae</taxon>
        <taxon>Cairina</taxon>
    </lineage>
</organism>
<evidence type="ECO:0000256" key="3">
    <source>
        <dbReference type="ARBA" id="ARBA00008827"/>
    </source>
</evidence>
<reference evidence="16" key="3">
    <citation type="submission" date="2025-09" db="UniProtKB">
        <authorList>
            <consortium name="Ensembl"/>
        </authorList>
    </citation>
    <scope>IDENTIFICATION</scope>
</reference>
<protein>
    <recommendedName>
        <fullName evidence="5">Coatomer subunit epsilon</fullName>
    </recommendedName>
    <alternativeName>
        <fullName evidence="13">Epsilon-coat protein</fullName>
    </alternativeName>
</protein>
<keyword evidence="7" id="KW-0963">Cytoplasm</keyword>
<feature type="compositionally biased region" description="Pro residues" evidence="15">
    <location>
        <begin position="34"/>
        <end position="49"/>
    </location>
</feature>
<dbReference type="GO" id="GO:0006888">
    <property type="term" value="P:endoplasmic reticulum to Golgi vesicle-mediated transport"/>
    <property type="evidence" value="ECO:0007669"/>
    <property type="project" value="TreeGrafter"/>
</dbReference>
<evidence type="ECO:0000256" key="6">
    <source>
        <dbReference type="ARBA" id="ARBA00022448"/>
    </source>
</evidence>
<evidence type="ECO:0000313" key="17">
    <source>
        <dbReference type="Proteomes" id="UP000694556"/>
    </source>
</evidence>
<comment type="subunit">
    <text evidence="4">Oligomeric complex that consists of at least the alpha, beta, beta', gamma, delta, epsilon and zeta subunits.</text>
</comment>
<proteinExistence type="inferred from homology"/>
<evidence type="ECO:0000256" key="1">
    <source>
        <dbReference type="ARBA" id="ARBA00004255"/>
    </source>
</evidence>
<keyword evidence="11" id="KW-0472">Membrane</keyword>
<evidence type="ECO:0000256" key="11">
    <source>
        <dbReference type="ARBA" id="ARBA00023136"/>
    </source>
</evidence>
<evidence type="ECO:0000256" key="8">
    <source>
        <dbReference type="ARBA" id="ARBA00022892"/>
    </source>
</evidence>
<keyword evidence="9" id="KW-0653">Protein transport</keyword>
<evidence type="ECO:0000256" key="13">
    <source>
        <dbReference type="ARBA" id="ARBA00031602"/>
    </source>
</evidence>
<dbReference type="FunFam" id="1.25.40.10:FF:000148">
    <property type="entry name" value="Coatomer subunit epsilon"/>
    <property type="match status" value="1"/>
</dbReference>
<evidence type="ECO:0000256" key="9">
    <source>
        <dbReference type="ARBA" id="ARBA00022927"/>
    </source>
</evidence>
<dbReference type="SUPFAM" id="SSF48452">
    <property type="entry name" value="TPR-like"/>
    <property type="match status" value="1"/>
</dbReference>
<keyword evidence="14" id="KW-0175">Coiled coil</keyword>
<dbReference type="InterPro" id="IPR011990">
    <property type="entry name" value="TPR-like_helical_dom_sf"/>
</dbReference>
<keyword evidence="8" id="KW-0931">ER-Golgi transport</keyword>
<name>A0A8C3BSR8_CAIMO</name>
<keyword evidence="6" id="KW-0813">Transport</keyword>
<comment type="similarity">
    <text evidence="3">Belongs to the COPE family.</text>
</comment>
<keyword evidence="10" id="KW-0333">Golgi apparatus</keyword>
<dbReference type="PANTHER" id="PTHR10805">
    <property type="entry name" value="COATOMER SUBUNIT EPSILON"/>
    <property type="match status" value="1"/>
</dbReference>
<dbReference type="Pfam" id="PF04733">
    <property type="entry name" value="Coatomer_E"/>
    <property type="match status" value="1"/>
</dbReference>
<keyword evidence="17" id="KW-1185">Reference proteome</keyword>
<dbReference type="GO" id="GO:0015031">
    <property type="term" value="P:protein transport"/>
    <property type="evidence" value="ECO:0007669"/>
    <property type="project" value="UniProtKB-KW"/>
</dbReference>